<dbReference type="Proteomes" id="UP001057279">
    <property type="component" value="Linkage Group LG17"/>
</dbReference>
<protein>
    <submittedName>
        <fullName evidence="1">Uncharacterized protein</fullName>
    </submittedName>
</protein>
<keyword evidence="2" id="KW-1185">Reference proteome</keyword>
<evidence type="ECO:0000313" key="2">
    <source>
        <dbReference type="Proteomes" id="UP001057279"/>
    </source>
</evidence>
<comment type="caution">
    <text evidence="1">The sequence shown here is derived from an EMBL/GenBank/DDBJ whole genome shotgun (WGS) entry which is preliminary data.</text>
</comment>
<reference evidence="1" key="1">
    <citation type="submission" date="2022-03" db="EMBL/GenBank/DDBJ databases">
        <title>Genomic analyses of argali, domestic sheep and their hybrids provide insights into chromosomal evolution, heterosis and genetic basis of agronomic traits.</title>
        <authorList>
            <person name="Li M."/>
        </authorList>
    </citation>
    <scope>NUCLEOTIDE SEQUENCE</scope>
    <source>
        <strain evidence="1">F1 hybrid</strain>
    </source>
</reference>
<sequence length="189" mass="21431">MLLPPPFMDEDIEAQIRKTLEAIPVRHGTLRALPRVRARPCLLSLRDRSQPRSVLARHPLHPHPHLQAPATCAFSQFLRPEPQGAPQVWTTSSLPCSSFNLSPPGDGGPTSQTPPLTSQQGQHPYCMLPFPPSWELRKRRDQEHWRHRPPRARGLPTVCHGVIHTPQICSECMEPRSPREILFWPTETA</sequence>
<gene>
    <name evidence="1" type="ORF">MJG53_014564</name>
</gene>
<name>A0ACB9UH98_9CETA</name>
<organism evidence="1 2">
    <name type="scientific">Ovis ammon polii x Ovis aries</name>
    <dbReference type="NCBI Taxonomy" id="2918886"/>
    <lineage>
        <taxon>Eukaryota</taxon>
        <taxon>Metazoa</taxon>
        <taxon>Chordata</taxon>
        <taxon>Craniata</taxon>
        <taxon>Vertebrata</taxon>
        <taxon>Euteleostomi</taxon>
        <taxon>Mammalia</taxon>
        <taxon>Eutheria</taxon>
        <taxon>Laurasiatheria</taxon>
        <taxon>Artiodactyla</taxon>
        <taxon>Ruminantia</taxon>
        <taxon>Pecora</taxon>
        <taxon>Bovidae</taxon>
        <taxon>Caprinae</taxon>
        <taxon>Ovis</taxon>
    </lineage>
</organism>
<evidence type="ECO:0000313" key="1">
    <source>
        <dbReference type="EMBL" id="KAI4568946.1"/>
    </source>
</evidence>
<proteinExistence type="predicted"/>
<dbReference type="EMBL" id="CM043042">
    <property type="protein sequence ID" value="KAI4568946.1"/>
    <property type="molecule type" value="Genomic_DNA"/>
</dbReference>
<accession>A0ACB9UH98</accession>